<reference evidence="2" key="1">
    <citation type="submission" date="2020-11" db="EMBL/GenBank/DDBJ databases">
        <authorList>
            <person name="Tran Van P."/>
        </authorList>
    </citation>
    <scope>NUCLEOTIDE SEQUENCE</scope>
</reference>
<protein>
    <submittedName>
        <fullName evidence="2">Uncharacterized protein</fullName>
    </submittedName>
</protein>
<evidence type="ECO:0000313" key="2">
    <source>
        <dbReference type="EMBL" id="CAD7272235.1"/>
    </source>
</evidence>
<dbReference type="EMBL" id="CAJPEX010000012">
    <property type="protein sequence ID" value="CAG0912387.1"/>
    <property type="molecule type" value="Genomic_DNA"/>
</dbReference>
<dbReference type="EMBL" id="OA882049">
    <property type="protein sequence ID" value="CAD7272235.1"/>
    <property type="molecule type" value="Genomic_DNA"/>
</dbReference>
<dbReference type="AlphaFoldDB" id="A0A7R9BBR8"/>
<organism evidence="2">
    <name type="scientific">Notodromas monacha</name>
    <dbReference type="NCBI Taxonomy" id="399045"/>
    <lineage>
        <taxon>Eukaryota</taxon>
        <taxon>Metazoa</taxon>
        <taxon>Ecdysozoa</taxon>
        <taxon>Arthropoda</taxon>
        <taxon>Crustacea</taxon>
        <taxon>Oligostraca</taxon>
        <taxon>Ostracoda</taxon>
        <taxon>Podocopa</taxon>
        <taxon>Podocopida</taxon>
        <taxon>Cypridocopina</taxon>
        <taxon>Cypridoidea</taxon>
        <taxon>Cyprididae</taxon>
        <taxon>Notodromas</taxon>
    </lineage>
</organism>
<evidence type="ECO:0000313" key="3">
    <source>
        <dbReference type="Proteomes" id="UP000678499"/>
    </source>
</evidence>
<proteinExistence type="predicted"/>
<dbReference type="Proteomes" id="UP000678499">
    <property type="component" value="Unassembled WGS sequence"/>
</dbReference>
<keyword evidence="3" id="KW-1185">Reference proteome</keyword>
<evidence type="ECO:0000256" key="1">
    <source>
        <dbReference type="SAM" id="MobiDB-lite"/>
    </source>
</evidence>
<dbReference type="OrthoDB" id="6372798at2759"/>
<feature type="compositionally biased region" description="Low complexity" evidence="1">
    <location>
        <begin position="105"/>
        <end position="119"/>
    </location>
</feature>
<name>A0A7R9BBR8_9CRUS</name>
<sequence>MLVSSPAAALHTPLFDNSKSWKVGDQEPSLSLSFHHAMPVVMTNVVDTAIPPCKSDAGDGASLKSLENVSGNLSCRGGDESPSLMASILQELDKKRKAEAAVAEQSQPSPGKKSSLSSPNQEADKTNATSGQQPKHHALKRVSFGSSKGSMVETLIYDDTCPLDSKPADHVDDTGETNLEHRQRHRRSNNVFHKLNSNSLTASECDPTIRPLPEQRIDSYLPKTEVSGGQRGSADSRCGLGTRNANHPQRGFILCPSWCPMGII</sequence>
<gene>
    <name evidence="2" type="ORF">NMOB1V02_LOCUS177</name>
</gene>
<accession>A0A7R9BBR8</accession>
<feature type="region of interest" description="Disordered" evidence="1">
    <location>
        <begin position="96"/>
        <end position="145"/>
    </location>
</feature>